<dbReference type="AlphaFoldDB" id="A0A3M7QX57"/>
<sequence>MSIDVKYYSCNTSCQSNYQYENGYVRCLGRECQFKSCSDRCREYWVKSTIKLPSYDMQYKIV</sequence>
<name>A0A3M7QX57_BRAPC</name>
<dbReference type="Proteomes" id="UP000276133">
    <property type="component" value="Unassembled WGS sequence"/>
</dbReference>
<accession>A0A3M7QX57</accession>
<keyword evidence="2" id="KW-1185">Reference proteome</keyword>
<comment type="caution">
    <text evidence="1">The sequence shown here is derived from an EMBL/GenBank/DDBJ whole genome shotgun (WGS) entry which is preliminary data.</text>
</comment>
<evidence type="ECO:0000313" key="2">
    <source>
        <dbReference type="Proteomes" id="UP000276133"/>
    </source>
</evidence>
<organism evidence="1 2">
    <name type="scientific">Brachionus plicatilis</name>
    <name type="common">Marine rotifer</name>
    <name type="synonym">Brachionus muelleri</name>
    <dbReference type="NCBI Taxonomy" id="10195"/>
    <lineage>
        <taxon>Eukaryota</taxon>
        <taxon>Metazoa</taxon>
        <taxon>Spiralia</taxon>
        <taxon>Gnathifera</taxon>
        <taxon>Rotifera</taxon>
        <taxon>Eurotatoria</taxon>
        <taxon>Monogononta</taxon>
        <taxon>Pseudotrocha</taxon>
        <taxon>Ploima</taxon>
        <taxon>Brachionidae</taxon>
        <taxon>Brachionus</taxon>
    </lineage>
</organism>
<gene>
    <name evidence="1" type="ORF">BpHYR1_040447</name>
</gene>
<reference evidence="1 2" key="1">
    <citation type="journal article" date="2018" name="Sci. Rep.">
        <title>Genomic signatures of local adaptation to the degree of environmental predictability in rotifers.</title>
        <authorList>
            <person name="Franch-Gras L."/>
            <person name="Hahn C."/>
            <person name="Garcia-Roger E.M."/>
            <person name="Carmona M.J."/>
            <person name="Serra M."/>
            <person name="Gomez A."/>
        </authorList>
    </citation>
    <scope>NUCLEOTIDE SEQUENCE [LARGE SCALE GENOMIC DNA]</scope>
    <source>
        <strain evidence="1">HYR1</strain>
    </source>
</reference>
<protein>
    <submittedName>
        <fullName evidence="1">Uncharacterized protein</fullName>
    </submittedName>
</protein>
<proteinExistence type="predicted"/>
<evidence type="ECO:0000313" key="1">
    <source>
        <dbReference type="EMBL" id="RNA15967.1"/>
    </source>
</evidence>
<dbReference type="EMBL" id="REGN01004837">
    <property type="protein sequence ID" value="RNA15967.1"/>
    <property type="molecule type" value="Genomic_DNA"/>
</dbReference>